<dbReference type="Proteomes" id="UP000499080">
    <property type="component" value="Unassembled WGS sequence"/>
</dbReference>
<evidence type="ECO:0000313" key="1">
    <source>
        <dbReference type="EMBL" id="GBM43278.1"/>
    </source>
</evidence>
<gene>
    <name evidence="1" type="ORF">AVEN_154597_1</name>
</gene>
<comment type="caution">
    <text evidence="1">The sequence shown here is derived from an EMBL/GenBank/DDBJ whole genome shotgun (WGS) entry which is preliminary data.</text>
</comment>
<sequence length="99" mass="10809">MKTARSGNHPFSPSSDSLTPTVHRLCHNQAFSDYAMHSSFAYRQFNSNFTCGYPTILPMSSSTSQIVSLLVTMCACPGRGKSGIWCTVRDTALRTPLSS</sequence>
<reference evidence="1 2" key="1">
    <citation type="journal article" date="2019" name="Sci. Rep.">
        <title>Orb-weaving spider Araneus ventricosus genome elucidates the spidroin gene catalogue.</title>
        <authorList>
            <person name="Kono N."/>
            <person name="Nakamura H."/>
            <person name="Ohtoshi R."/>
            <person name="Moran D.A.P."/>
            <person name="Shinohara A."/>
            <person name="Yoshida Y."/>
            <person name="Fujiwara M."/>
            <person name="Mori M."/>
            <person name="Tomita M."/>
            <person name="Arakawa K."/>
        </authorList>
    </citation>
    <scope>NUCLEOTIDE SEQUENCE [LARGE SCALE GENOMIC DNA]</scope>
</reference>
<organism evidence="1 2">
    <name type="scientific">Araneus ventricosus</name>
    <name type="common">Orbweaver spider</name>
    <name type="synonym">Epeira ventricosa</name>
    <dbReference type="NCBI Taxonomy" id="182803"/>
    <lineage>
        <taxon>Eukaryota</taxon>
        <taxon>Metazoa</taxon>
        <taxon>Ecdysozoa</taxon>
        <taxon>Arthropoda</taxon>
        <taxon>Chelicerata</taxon>
        <taxon>Arachnida</taxon>
        <taxon>Araneae</taxon>
        <taxon>Araneomorphae</taxon>
        <taxon>Entelegynae</taxon>
        <taxon>Araneoidea</taxon>
        <taxon>Araneidae</taxon>
        <taxon>Araneus</taxon>
    </lineage>
</organism>
<dbReference type="EMBL" id="BGPR01001024">
    <property type="protein sequence ID" value="GBM43278.1"/>
    <property type="molecule type" value="Genomic_DNA"/>
</dbReference>
<proteinExistence type="predicted"/>
<evidence type="ECO:0000313" key="2">
    <source>
        <dbReference type="Proteomes" id="UP000499080"/>
    </source>
</evidence>
<accession>A0A4Y2FSD5</accession>
<protein>
    <submittedName>
        <fullName evidence="1">Uncharacterized protein</fullName>
    </submittedName>
</protein>
<dbReference type="AlphaFoldDB" id="A0A4Y2FSD5"/>
<keyword evidence="2" id="KW-1185">Reference proteome</keyword>
<name>A0A4Y2FSD5_ARAVE</name>